<proteinExistence type="predicted"/>
<reference evidence="1" key="1">
    <citation type="journal article" date="2018" name="Nat. Genet.">
        <title>Extensive intraspecific gene order and gene structural variations between Mo17 and other maize genomes.</title>
        <authorList>
            <person name="Sun S."/>
            <person name="Zhou Y."/>
            <person name="Chen J."/>
            <person name="Shi J."/>
            <person name="Zhao H."/>
            <person name="Zhao H."/>
            <person name="Song W."/>
            <person name="Zhang M."/>
            <person name="Cui Y."/>
            <person name="Dong X."/>
            <person name="Liu H."/>
            <person name="Ma X."/>
            <person name="Jiao Y."/>
            <person name="Wang B."/>
            <person name="Wei X."/>
            <person name="Stein J.C."/>
            <person name="Glaubitz J.C."/>
            <person name="Lu F."/>
            <person name="Yu G."/>
            <person name="Liang C."/>
            <person name="Fengler K."/>
            <person name="Li B."/>
            <person name="Rafalski A."/>
            <person name="Schnable P.S."/>
            <person name="Ware D.H."/>
            <person name="Buckler E.S."/>
            <person name="Lai J."/>
        </authorList>
    </citation>
    <scope>NUCLEOTIDE SEQUENCE [LARGE SCALE GENOMIC DNA]</scope>
    <source>
        <tissue evidence="1">Seedling</tissue>
    </source>
</reference>
<gene>
    <name evidence="1" type="ORF">Zm00014a_043485</name>
</gene>
<name>A0A3L6FU26_MAIZE</name>
<dbReference type="AlphaFoldDB" id="A0A3L6FU26"/>
<comment type="caution">
    <text evidence="1">The sequence shown here is derived from an EMBL/GenBank/DDBJ whole genome shotgun (WGS) entry which is preliminary data.</text>
</comment>
<dbReference type="EMBL" id="NCVQ01000003">
    <property type="protein sequence ID" value="PWZ37604.1"/>
    <property type="molecule type" value="Genomic_DNA"/>
</dbReference>
<dbReference type="Proteomes" id="UP000251960">
    <property type="component" value="Chromosome 2"/>
</dbReference>
<organism evidence="1">
    <name type="scientific">Zea mays</name>
    <name type="common">Maize</name>
    <dbReference type="NCBI Taxonomy" id="4577"/>
    <lineage>
        <taxon>Eukaryota</taxon>
        <taxon>Viridiplantae</taxon>
        <taxon>Streptophyta</taxon>
        <taxon>Embryophyta</taxon>
        <taxon>Tracheophyta</taxon>
        <taxon>Spermatophyta</taxon>
        <taxon>Magnoliopsida</taxon>
        <taxon>Liliopsida</taxon>
        <taxon>Poales</taxon>
        <taxon>Poaceae</taxon>
        <taxon>PACMAD clade</taxon>
        <taxon>Panicoideae</taxon>
        <taxon>Andropogonodae</taxon>
        <taxon>Andropogoneae</taxon>
        <taxon>Tripsacinae</taxon>
        <taxon>Zea</taxon>
    </lineage>
</organism>
<accession>A0A3L6FU26</accession>
<sequence length="79" mass="9540">MKLLLIINQYHQFCRSFSEVLTGSDSGDFYRRRNHINKSSMSVKRWKWCRWKSLQIMDGAQMQELRMARVTYILVILLL</sequence>
<evidence type="ECO:0000313" key="1">
    <source>
        <dbReference type="EMBL" id="PWZ37604.1"/>
    </source>
</evidence>
<protein>
    <submittedName>
        <fullName evidence="1">Uncharacterized protein</fullName>
    </submittedName>
</protein>